<protein>
    <recommendedName>
        <fullName evidence="4">Kelch domain-containing protein 2</fullName>
    </recommendedName>
</protein>
<accession>A0A5J4NP00</accession>
<evidence type="ECO:0000256" key="1">
    <source>
        <dbReference type="ARBA" id="ARBA00022441"/>
    </source>
</evidence>
<keyword evidence="1" id="KW-0880">Kelch repeat</keyword>
<proteinExistence type="predicted"/>
<evidence type="ECO:0008006" key="4">
    <source>
        <dbReference type="Google" id="ProtNLM"/>
    </source>
</evidence>
<dbReference type="Gene3D" id="2.120.10.80">
    <property type="entry name" value="Kelch-type beta propeller"/>
    <property type="match status" value="2"/>
</dbReference>
<dbReference type="PANTHER" id="PTHR23244:SF501">
    <property type="entry name" value="BTB DOMAIN-CONTAINING PROTEIN"/>
    <property type="match status" value="1"/>
</dbReference>
<dbReference type="Proteomes" id="UP000324629">
    <property type="component" value="Unassembled WGS sequence"/>
</dbReference>
<reference evidence="2 3" key="1">
    <citation type="journal article" date="2019" name="Gigascience">
        <title>Whole-genome sequence of the oriental lung fluke Paragonimus westermani.</title>
        <authorList>
            <person name="Oey H."/>
            <person name="Zakrzewski M."/>
            <person name="Narain K."/>
            <person name="Devi K.R."/>
            <person name="Agatsuma T."/>
            <person name="Nawaratna S."/>
            <person name="Gobert G.N."/>
            <person name="Jones M.K."/>
            <person name="Ragan M.A."/>
            <person name="McManus D.P."/>
            <person name="Krause L."/>
        </authorList>
    </citation>
    <scope>NUCLEOTIDE SEQUENCE [LARGE SCALE GENOMIC DNA]</scope>
    <source>
        <strain evidence="2 3">IND2009</strain>
    </source>
</reference>
<dbReference type="InterPro" id="IPR006652">
    <property type="entry name" value="Kelch_1"/>
</dbReference>
<dbReference type="SUPFAM" id="SSF117281">
    <property type="entry name" value="Kelch motif"/>
    <property type="match status" value="1"/>
</dbReference>
<comment type="caution">
    <text evidence="2">The sequence shown here is derived from an EMBL/GenBank/DDBJ whole genome shotgun (WGS) entry which is preliminary data.</text>
</comment>
<name>A0A5J4NP00_9TREM</name>
<dbReference type="AlphaFoldDB" id="A0A5J4NP00"/>
<gene>
    <name evidence="2" type="ORF">DEA37_0012326</name>
</gene>
<dbReference type="InterPro" id="IPR015915">
    <property type="entry name" value="Kelch-typ_b-propeller"/>
</dbReference>
<dbReference type="EMBL" id="QNGE01001572">
    <property type="protein sequence ID" value="KAA3677293.1"/>
    <property type="molecule type" value="Genomic_DNA"/>
</dbReference>
<dbReference type="Pfam" id="PF01344">
    <property type="entry name" value="Kelch_1"/>
    <property type="match status" value="1"/>
</dbReference>
<organism evidence="2 3">
    <name type="scientific">Paragonimus westermani</name>
    <dbReference type="NCBI Taxonomy" id="34504"/>
    <lineage>
        <taxon>Eukaryota</taxon>
        <taxon>Metazoa</taxon>
        <taxon>Spiralia</taxon>
        <taxon>Lophotrochozoa</taxon>
        <taxon>Platyhelminthes</taxon>
        <taxon>Trematoda</taxon>
        <taxon>Digenea</taxon>
        <taxon>Plagiorchiida</taxon>
        <taxon>Troglotremata</taxon>
        <taxon>Troglotrematidae</taxon>
        <taxon>Paragonimus</taxon>
    </lineage>
</organism>
<sequence>MKTSRWEELKYPLKLKAWDCISRSWRGDPLCSNDKSVQPTHRFGHTMVAWRGRGWLFGGRTQRHLCSNELYMFDPGSYGRTPSAAQHNSATNPVANLAAQIVQPYWVEVVGLSGSAPSPRDGHSAAVLEDAMFIFGGFDVHTESFDDRVYRLDFETWSWTRIQIQPLSISETSSFSPAPAPSGLTPLVRDLLDGPPAGATPLARDFASLISHQGRLFMFGGRSAYTNHWDGDIYDSTLWELVPLKVMTQTTGLSDELHYTQTSFTPAWPSDCSCCTSTIFRRPVVGLQHLRRMIWEAETGNWDSDEFWATCPPRPCCLWRLCSVNSTDWITTEDKNQLSTSASDSRSRWCSGFATWRRLHLGHGLQLSHHLLPVLYSRTVGVRGTKDTGPTGLPNTTAPFGRRSLSHWAYGGYLYVGFGTVLCRTPGQWHLHYNDIWRFNLHTCTWTVVHPDLNDIGAADGVLNHLPNARRRAVACLYIPQPRSLDDHESNNMTLTDRPQVFLFGGTQPRLLRRSTARRRIGSRPLPLCLAKQLYLPRTWERVTQNQLLGLGDETITDQVDSFNGPNQITLTVPIAFLFVDPPGSVHSDHSTSLFYLVLVIPFVKSTSSFGASFEPSLPVRPGDLSSTLANVCVVDAGELTRLLHAPSLDQVCDRGSIENLFHCVDLDLGCDRLQLHQALRLAWSGVVLACTRYGLPSADKYNERRLEFLLVQQQPKPRFSEGHRATTASSVKVSNKYEVY</sequence>
<evidence type="ECO:0000313" key="3">
    <source>
        <dbReference type="Proteomes" id="UP000324629"/>
    </source>
</evidence>
<evidence type="ECO:0000313" key="2">
    <source>
        <dbReference type="EMBL" id="KAA3677293.1"/>
    </source>
</evidence>
<keyword evidence="3" id="KW-1185">Reference proteome</keyword>
<dbReference type="PANTHER" id="PTHR23244">
    <property type="entry name" value="KELCH REPEAT DOMAIN"/>
    <property type="match status" value="1"/>
</dbReference>